<dbReference type="AlphaFoldDB" id="A0AAV2MHU9"/>
<gene>
    <name evidence="1" type="ORF">KC01_LOCUS38936</name>
</gene>
<sequence>MLSVTQSPPLHTSNTFTAPLLHFLFNKGQNKTQKCIQSPQQIYSGHKIGIGHEIYSGHKIYSSQQISTTARACTGSSQVE</sequence>
<dbReference type="EMBL" id="OZ035830">
    <property type="protein sequence ID" value="CAL1612631.1"/>
    <property type="molecule type" value="Genomic_DNA"/>
</dbReference>
<evidence type="ECO:0000313" key="2">
    <source>
        <dbReference type="Proteomes" id="UP001497482"/>
    </source>
</evidence>
<organism evidence="1 2">
    <name type="scientific">Knipowitschia caucasica</name>
    <name type="common">Caucasian dwarf goby</name>
    <name type="synonym">Pomatoschistus caucasicus</name>
    <dbReference type="NCBI Taxonomy" id="637954"/>
    <lineage>
        <taxon>Eukaryota</taxon>
        <taxon>Metazoa</taxon>
        <taxon>Chordata</taxon>
        <taxon>Craniata</taxon>
        <taxon>Vertebrata</taxon>
        <taxon>Euteleostomi</taxon>
        <taxon>Actinopterygii</taxon>
        <taxon>Neopterygii</taxon>
        <taxon>Teleostei</taxon>
        <taxon>Neoteleostei</taxon>
        <taxon>Acanthomorphata</taxon>
        <taxon>Gobiaria</taxon>
        <taxon>Gobiiformes</taxon>
        <taxon>Gobioidei</taxon>
        <taxon>Gobiidae</taxon>
        <taxon>Gobiinae</taxon>
        <taxon>Knipowitschia</taxon>
    </lineage>
</organism>
<keyword evidence="2" id="KW-1185">Reference proteome</keyword>
<proteinExistence type="predicted"/>
<name>A0AAV2MHU9_KNICA</name>
<protein>
    <submittedName>
        <fullName evidence="1">Uncharacterized protein</fullName>
    </submittedName>
</protein>
<reference evidence="1 2" key="1">
    <citation type="submission" date="2024-04" db="EMBL/GenBank/DDBJ databases">
        <authorList>
            <person name="Waldvogel A.-M."/>
            <person name="Schoenle A."/>
        </authorList>
    </citation>
    <scope>NUCLEOTIDE SEQUENCE [LARGE SCALE GENOMIC DNA]</scope>
</reference>
<dbReference type="Proteomes" id="UP001497482">
    <property type="component" value="Chromosome 8"/>
</dbReference>
<accession>A0AAV2MHU9</accession>
<evidence type="ECO:0000313" key="1">
    <source>
        <dbReference type="EMBL" id="CAL1612631.1"/>
    </source>
</evidence>